<protein>
    <recommendedName>
        <fullName evidence="4">Carbohydrate-binding module family 19 domain-containing protein</fullName>
    </recommendedName>
</protein>
<feature type="non-terminal residue" evidence="2">
    <location>
        <position position="1"/>
    </location>
</feature>
<keyword evidence="3" id="KW-1185">Reference proteome</keyword>
<dbReference type="EMBL" id="KQ964760">
    <property type="protein sequence ID" value="KXN66160.1"/>
    <property type="molecule type" value="Genomic_DNA"/>
</dbReference>
<organism evidence="2 3">
    <name type="scientific">Conidiobolus coronatus (strain ATCC 28846 / CBS 209.66 / NRRL 28638)</name>
    <name type="common">Delacroixia coronata</name>
    <dbReference type="NCBI Taxonomy" id="796925"/>
    <lineage>
        <taxon>Eukaryota</taxon>
        <taxon>Fungi</taxon>
        <taxon>Fungi incertae sedis</taxon>
        <taxon>Zoopagomycota</taxon>
        <taxon>Entomophthoromycotina</taxon>
        <taxon>Entomophthoromycetes</taxon>
        <taxon>Entomophthorales</taxon>
        <taxon>Ancylistaceae</taxon>
        <taxon>Conidiobolus</taxon>
    </lineage>
</organism>
<dbReference type="AlphaFoldDB" id="A0A137NTS6"/>
<dbReference type="Proteomes" id="UP000070444">
    <property type="component" value="Unassembled WGS sequence"/>
</dbReference>
<evidence type="ECO:0000313" key="2">
    <source>
        <dbReference type="EMBL" id="KXN66160.1"/>
    </source>
</evidence>
<feature type="region of interest" description="Disordered" evidence="1">
    <location>
        <begin position="1"/>
        <end position="69"/>
    </location>
</feature>
<evidence type="ECO:0000313" key="3">
    <source>
        <dbReference type="Proteomes" id="UP000070444"/>
    </source>
</evidence>
<evidence type="ECO:0000256" key="1">
    <source>
        <dbReference type="SAM" id="MobiDB-lite"/>
    </source>
</evidence>
<gene>
    <name evidence="2" type="ORF">CONCODRAFT_168622</name>
</gene>
<feature type="compositionally biased region" description="Polar residues" evidence="1">
    <location>
        <begin position="11"/>
        <end position="65"/>
    </location>
</feature>
<evidence type="ECO:0008006" key="4">
    <source>
        <dbReference type="Google" id="ProtNLM"/>
    </source>
</evidence>
<name>A0A137NTS6_CONC2</name>
<sequence length="128" mass="13572">GQQPAAPAQEKQLTQSQSTEVQAPSAAQQQTIQLPIASAQQQPQSTGTQAPPTAGNFPTNPSNPKNKPLVERMSCTPGSLTCEDDVTYIQCAPDNWAYRKFCGAGFKCVMEGSSGTKVNNCVPEKTNS</sequence>
<proteinExistence type="predicted"/>
<accession>A0A137NTS6</accession>
<reference evidence="2 3" key="1">
    <citation type="journal article" date="2015" name="Genome Biol. Evol.">
        <title>Phylogenomic analyses indicate that early fungi evolved digesting cell walls of algal ancestors of land plants.</title>
        <authorList>
            <person name="Chang Y."/>
            <person name="Wang S."/>
            <person name="Sekimoto S."/>
            <person name="Aerts A.L."/>
            <person name="Choi C."/>
            <person name="Clum A."/>
            <person name="LaButti K.M."/>
            <person name="Lindquist E.A."/>
            <person name="Yee Ngan C."/>
            <person name="Ohm R.A."/>
            <person name="Salamov A.A."/>
            <person name="Grigoriev I.V."/>
            <person name="Spatafora J.W."/>
            <person name="Berbee M.L."/>
        </authorList>
    </citation>
    <scope>NUCLEOTIDE SEQUENCE [LARGE SCALE GENOMIC DNA]</scope>
    <source>
        <strain evidence="2 3">NRRL 28638</strain>
    </source>
</reference>